<gene>
    <name evidence="2" type="ORF">E3N88_33872</name>
</gene>
<feature type="compositionally biased region" description="Low complexity" evidence="1">
    <location>
        <begin position="20"/>
        <end position="58"/>
    </location>
</feature>
<dbReference type="PANTHER" id="PTHR33592:SF10">
    <property type="entry name" value="TRANSMEMBRANE PROTEIN"/>
    <property type="match status" value="1"/>
</dbReference>
<evidence type="ECO:0000313" key="2">
    <source>
        <dbReference type="EMBL" id="KAD3338351.1"/>
    </source>
</evidence>
<proteinExistence type="predicted"/>
<sequence length="152" mass="16159">MPSTTQSTHNLSTNSTPIGPQLSSSSTSLPPLSQHQSPTPTAHLNMSPTPNSTTTTNTILPDLPTVMLLLNFQQNEASRLLDGEFEKTWTKRGNILLSSLQQHRPVPPPGNGCGNTGNGGNPCVSSKKVAGRRHDDSARPPPILIHSTSADH</sequence>
<evidence type="ECO:0000313" key="3">
    <source>
        <dbReference type="Proteomes" id="UP000326396"/>
    </source>
</evidence>
<organism evidence="2 3">
    <name type="scientific">Mikania micrantha</name>
    <name type="common">bitter vine</name>
    <dbReference type="NCBI Taxonomy" id="192012"/>
    <lineage>
        <taxon>Eukaryota</taxon>
        <taxon>Viridiplantae</taxon>
        <taxon>Streptophyta</taxon>
        <taxon>Embryophyta</taxon>
        <taxon>Tracheophyta</taxon>
        <taxon>Spermatophyta</taxon>
        <taxon>Magnoliopsida</taxon>
        <taxon>eudicotyledons</taxon>
        <taxon>Gunneridae</taxon>
        <taxon>Pentapetalae</taxon>
        <taxon>asterids</taxon>
        <taxon>campanulids</taxon>
        <taxon>Asterales</taxon>
        <taxon>Asteraceae</taxon>
        <taxon>Asteroideae</taxon>
        <taxon>Heliantheae alliance</taxon>
        <taxon>Eupatorieae</taxon>
        <taxon>Mikania</taxon>
    </lineage>
</organism>
<comment type="caution">
    <text evidence="2">The sequence shown here is derived from an EMBL/GenBank/DDBJ whole genome shotgun (WGS) entry which is preliminary data.</text>
</comment>
<accession>A0A5N6MDZ7</accession>
<dbReference type="PANTHER" id="PTHR33592">
    <property type="entry name" value="TRANSMEMBRANE PROTEIN"/>
    <property type="match status" value="1"/>
</dbReference>
<feature type="compositionally biased region" description="Gly residues" evidence="1">
    <location>
        <begin position="111"/>
        <end position="120"/>
    </location>
</feature>
<evidence type="ECO:0000256" key="1">
    <source>
        <dbReference type="SAM" id="MobiDB-lite"/>
    </source>
</evidence>
<protein>
    <submittedName>
        <fullName evidence="2">Uncharacterized protein</fullName>
    </submittedName>
</protein>
<feature type="region of interest" description="Disordered" evidence="1">
    <location>
        <begin position="102"/>
        <end position="152"/>
    </location>
</feature>
<reference evidence="2 3" key="1">
    <citation type="submission" date="2019-05" db="EMBL/GenBank/DDBJ databases">
        <title>Mikania micrantha, genome provides insights into the molecular mechanism of rapid growth.</title>
        <authorList>
            <person name="Liu B."/>
        </authorList>
    </citation>
    <scope>NUCLEOTIDE SEQUENCE [LARGE SCALE GENOMIC DNA]</scope>
    <source>
        <strain evidence="2">NLD-2019</strain>
        <tissue evidence="2">Leaf</tissue>
    </source>
</reference>
<dbReference type="EMBL" id="SZYD01000016">
    <property type="protein sequence ID" value="KAD3338351.1"/>
    <property type="molecule type" value="Genomic_DNA"/>
</dbReference>
<feature type="region of interest" description="Disordered" evidence="1">
    <location>
        <begin position="1"/>
        <end position="59"/>
    </location>
</feature>
<feature type="compositionally biased region" description="Polar residues" evidence="1">
    <location>
        <begin position="1"/>
        <end position="18"/>
    </location>
</feature>
<dbReference type="Proteomes" id="UP000326396">
    <property type="component" value="Linkage Group LG6"/>
</dbReference>
<keyword evidence="3" id="KW-1185">Reference proteome</keyword>
<dbReference type="AlphaFoldDB" id="A0A5N6MDZ7"/>
<name>A0A5N6MDZ7_9ASTR</name>